<evidence type="ECO:0000256" key="5">
    <source>
        <dbReference type="ARBA" id="ARBA00022679"/>
    </source>
</evidence>
<name>A0ABV3TMR8_9RHOB</name>
<protein>
    <recommendedName>
        <fullName evidence="3">FAD:protein FMN transferase</fullName>
        <ecNumber evidence="2">2.7.1.180</ecNumber>
    </recommendedName>
    <alternativeName>
        <fullName evidence="9">Flavin transferase</fullName>
    </alternativeName>
</protein>
<keyword evidence="4" id="KW-0285">Flavoprotein</keyword>
<reference evidence="11 12" key="1">
    <citation type="journal article" date="2011" name="Int. J. Syst. Evol. Microbiol.">
        <title>Zhongshania antarctica gen. nov., sp. nov. and Zhongshania guokunii sp. nov., gammaproteobacteria respectively isolated from coastal attached (fast) ice and surface seawater of the Antarctic.</title>
        <authorList>
            <person name="Li H.J."/>
            <person name="Zhang X.Y."/>
            <person name="Chen C.X."/>
            <person name="Zhang Y.J."/>
            <person name="Gao Z.M."/>
            <person name="Yu Y."/>
            <person name="Chen X.L."/>
            <person name="Chen B."/>
            <person name="Zhang Y.Z."/>
        </authorList>
    </citation>
    <scope>NUCLEOTIDE SEQUENCE [LARGE SCALE GENOMIC DNA]</scope>
    <source>
        <strain evidence="11 12">15-R06ZXC-3</strain>
    </source>
</reference>
<dbReference type="PANTHER" id="PTHR30040:SF2">
    <property type="entry name" value="FAD:PROTEIN FMN TRANSFERASE"/>
    <property type="match status" value="1"/>
</dbReference>
<evidence type="ECO:0000256" key="8">
    <source>
        <dbReference type="ARBA" id="ARBA00022842"/>
    </source>
</evidence>
<keyword evidence="7" id="KW-0274">FAD</keyword>
<evidence type="ECO:0000256" key="9">
    <source>
        <dbReference type="ARBA" id="ARBA00031306"/>
    </source>
</evidence>
<keyword evidence="6" id="KW-0479">Metal-binding</keyword>
<dbReference type="GO" id="GO:0016740">
    <property type="term" value="F:transferase activity"/>
    <property type="evidence" value="ECO:0007669"/>
    <property type="project" value="UniProtKB-KW"/>
</dbReference>
<dbReference type="InterPro" id="IPR024932">
    <property type="entry name" value="ApbE"/>
</dbReference>
<evidence type="ECO:0000256" key="4">
    <source>
        <dbReference type="ARBA" id="ARBA00022630"/>
    </source>
</evidence>
<dbReference type="RefSeq" id="WP_368392085.1">
    <property type="nucleotide sequence ID" value="NZ_JBFRYC010000006.1"/>
</dbReference>
<evidence type="ECO:0000313" key="12">
    <source>
        <dbReference type="Proteomes" id="UP001557465"/>
    </source>
</evidence>
<dbReference type="SUPFAM" id="SSF143631">
    <property type="entry name" value="ApbE-like"/>
    <property type="match status" value="1"/>
</dbReference>
<comment type="catalytic activity">
    <reaction evidence="10">
        <text>L-threonyl-[protein] + FAD = FMN-L-threonyl-[protein] + AMP + H(+)</text>
        <dbReference type="Rhea" id="RHEA:36847"/>
        <dbReference type="Rhea" id="RHEA-COMP:11060"/>
        <dbReference type="Rhea" id="RHEA-COMP:11061"/>
        <dbReference type="ChEBI" id="CHEBI:15378"/>
        <dbReference type="ChEBI" id="CHEBI:30013"/>
        <dbReference type="ChEBI" id="CHEBI:57692"/>
        <dbReference type="ChEBI" id="CHEBI:74257"/>
        <dbReference type="ChEBI" id="CHEBI:456215"/>
        <dbReference type="EC" id="2.7.1.180"/>
    </reaction>
</comment>
<comment type="caution">
    <text evidence="11">The sequence shown here is derived from an EMBL/GenBank/DDBJ whole genome shotgun (WGS) entry which is preliminary data.</text>
</comment>
<gene>
    <name evidence="11" type="ORF">AB4874_11410</name>
</gene>
<dbReference type="EMBL" id="JBFRYC010000006">
    <property type="protein sequence ID" value="MEX1662248.1"/>
    <property type="molecule type" value="Genomic_DNA"/>
</dbReference>
<dbReference type="EC" id="2.7.1.180" evidence="2"/>
<dbReference type="Pfam" id="PF02424">
    <property type="entry name" value="ApbE"/>
    <property type="match status" value="2"/>
</dbReference>
<evidence type="ECO:0000256" key="3">
    <source>
        <dbReference type="ARBA" id="ARBA00016337"/>
    </source>
</evidence>
<proteinExistence type="predicted"/>
<keyword evidence="8" id="KW-0460">Magnesium</keyword>
<evidence type="ECO:0000256" key="10">
    <source>
        <dbReference type="ARBA" id="ARBA00048540"/>
    </source>
</evidence>
<dbReference type="Proteomes" id="UP001557465">
    <property type="component" value="Unassembled WGS sequence"/>
</dbReference>
<evidence type="ECO:0000256" key="7">
    <source>
        <dbReference type="ARBA" id="ARBA00022827"/>
    </source>
</evidence>
<evidence type="ECO:0000256" key="6">
    <source>
        <dbReference type="ARBA" id="ARBA00022723"/>
    </source>
</evidence>
<organism evidence="11 12">
    <name type="scientific">Thioclava arctica</name>
    <dbReference type="NCBI Taxonomy" id="3238301"/>
    <lineage>
        <taxon>Bacteria</taxon>
        <taxon>Pseudomonadati</taxon>
        <taxon>Pseudomonadota</taxon>
        <taxon>Alphaproteobacteria</taxon>
        <taxon>Rhodobacterales</taxon>
        <taxon>Paracoccaceae</taxon>
        <taxon>Thioclava</taxon>
    </lineage>
</organism>
<dbReference type="Gene3D" id="3.10.520.10">
    <property type="entry name" value="ApbE-like domains"/>
    <property type="match status" value="2"/>
</dbReference>
<dbReference type="PANTHER" id="PTHR30040">
    <property type="entry name" value="THIAMINE BIOSYNTHESIS LIPOPROTEIN APBE"/>
    <property type="match status" value="1"/>
</dbReference>
<comment type="cofactor">
    <cofactor evidence="1">
        <name>Mg(2+)</name>
        <dbReference type="ChEBI" id="CHEBI:18420"/>
    </cofactor>
</comment>
<sequence length="247" mass="26450">MTKITRLMMGMPISIDLPDLEETDLIDEVFSEFARVDARFSPYRDDSELSRLNAGTLRADEISAQMREVLEIARDISAETGGYFNPLRPDGDLDPSGVVKGWAILRAARQIAAAGQTNFCVNAGGDIQCAGRDAHGMDWRIGIQSPFNPDHVVKVVTPKGGGMATSGSYVRGNHIYNPHQPSEPITEVVSLTVIAPDVLTADLHATAGFAMGARGIYHIEAMAGLEGYAIAPDGTALATTGFKEFVA</sequence>
<dbReference type="InterPro" id="IPR003374">
    <property type="entry name" value="ApbE-like_sf"/>
</dbReference>
<keyword evidence="5 11" id="KW-0808">Transferase</keyword>
<evidence type="ECO:0000256" key="1">
    <source>
        <dbReference type="ARBA" id="ARBA00001946"/>
    </source>
</evidence>
<evidence type="ECO:0000256" key="2">
    <source>
        <dbReference type="ARBA" id="ARBA00011955"/>
    </source>
</evidence>
<evidence type="ECO:0000313" key="11">
    <source>
        <dbReference type="EMBL" id="MEX1662248.1"/>
    </source>
</evidence>
<accession>A0ABV3TMR8</accession>
<keyword evidence="12" id="KW-1185">Reference proteome</keyword>